<accession>A0A3N6NS15</accession>
<reference evidence="2 3" key="1">
    <citation type="journal article" date="2018" name="ACS Chem. Biol.">
        <title>Ketoreductase domain dysfunction expands chemodiversity: malyngamide biosynthesis in the cyanobacterium Okeania hirsuta.</title>
        <authorList>
            <person name="Moss N.A."/>
            <person name="Leao T."/>
            <person name="Rankin M."/>
            <person name="McCullough T.M."/>
            <person name="Qu P."/>
            <person name="Korobeynikov A."/>
            <person name="Smith J.L."/>
            <person name="Gerwick L."/>
            <person name="Gerwick W.H."/>
        </authorList>
    </citation>
    <scope>NUCLEOTIDE SEQUENCE [LARGE SCALE GENOMIC DNA]</scope>
    <source>
        <strain evidence="2 3">PAB10Feb10-1</strain>
    </source>
</reference>
<dbReference type="Pfam" id="PF13191">
    <property type="entry name" value="AAA_16"/>
    <property type="match status" value="1"/>
</dbReference>
<evidence type="ECO:0000259" key="1">
    <source>
        <dbReference type="Pfam" id="PF13191"/>
    </source>
</evidence>
<dbReference type="InterPro" id="IPR053159">
    <property type="entry name" value="Hybrid_Histidine_Kinase"/>
</dbReference>
<dbReference type="EMBL" id="RCBY01000468">
    <property type="protein sequence ID" value="RQH18572.1"/>
    <property type="molecule type" value="Genomic_DNA"/>
</dbReference>
<dbReference type="Proteomes" id="UP000269154">
    <property type="component" value="Unassembled WGS sequence"/>
</dbReference>
<proteinExistence type="predicted"/>
<organism evidence="2 3">
    <name type="scientific">Okeania hirsuta</name>
    <dbReference type="NCBI Taxonomy" id="1458930"/>
    <lineage>
        <taxon>Bacteria</taxon>
        <taxon>Bacillati</taxon>
        <taxon>Cyanobacteriota</taxon>
        <taxon>Cyanophyceae</taxon>
        <taxon>Oscillatoriophycideae</taxon>
        <taxon>Oscillatoriales</taxon>
        <taxon>Microcoleaceae</taxon>
        <taxon>Okeania</taxon>
    </lineage>
</organism>
<gene>
    <name evidence="2" type="ORF">D5R40_32900</name>
</gene>
<evidence type="ECO:0000313" key="3">
    <source>
        <dbReference type="Proteomes" id="UP000269154"/>
    </source>
</evidence>
<evidence type="ECO:0000313" key="2">
    <source>
        <dbReference type="EMBL" id="RQH18572.1"/>
    </source>
</evidence>
<keyword evidence="3" id="KW-1185">Reference proteome</keyword>
<name>A0A3N6NS15_9CYAN</name>
<feature type="domain" description="Orc1-like AAA ATPase" evidence="1">
    <location>
        <begin position="1"/>
        <end position="76"/>
    </location>
</feature>
<protein>
    <recommendedName>
        <fullName evidence="1">Orc1-like AAA ATPase domain-containing protein</fullName>
    </recommendedName>
</protein>
<dbReference type="PANTHER" id="PTHR43642:SF1">
    <property type="entry name" value="HYBRID SIGNAL TRANSDUCTION HISTIDINE KINASE G"/>
    <property type="match status" value="1"/>
</dbReference>
<comment type="caution">
    <text evidence="2">The sequence shown here is derived from an EMBL/GenBank/DDBJ whole genome shotgun (WGS) entry which is preliminary data.</text>
</comment>
<dbReference type="InterPro" id="IPR041664">
    <property type="entry name" value="AAA_16"/>
</dbReference>
<dbReference type="PANTHER" id="PTHR43642">
    <property type="entry name" value="HYBRID SIGNAL TRANSDUCTION HISTIDINE KINASE G"/>
    <property type="match status" value="1"/>
</dbReference>
<sequence>MVAGPSGVGKSALIGELYKPLAQSRGFFLQGKFELLQKNVPHFAWVQAFNQLADLLLSESEEVLESWRNKILKEMGPCLGFWSIWCLDLHGYWGIRGNPAKQFPGSR</sequence>
<dbReference type="AlphaFoldDB" id="A0A3N6NS15"/>